<dbReference type="Pfam" id="PF00551">
    <property type="entry name" value="Formyl_trans_N"/>
    <property type="match status" value="1"/>
</dbReference>
<keyword evidence="3 5" id="KW-0808">Transferase</keyword>
<dbReference type="EC" id="2.1.2.9" evidence="2 5"/>
<evidence type="ECO:0000256" key="5">
    <source>
        <dbReference type="HAMAP-Rule" id="MF_00182"/>
    </source>
</evidence>
<comment type="function">
    <text evidence="5">Attaches a formyl group to the free amino group of methionyl-tRNA(fMet). The formyl group appears to play a dual role in the initiator identity of N-formylmethionyl-tRNA by promoting its recognition by IF2 and preventing the misappropriation of this tRNA by the elongation apparatus.</text>
</comment>
<dbReference type="Gene3D" id="3.40.50.12230">
    <property type="match status" value="1"/>
</dbReference>
<dbReference type="AlphaFoldDB" id="A0A847S999"/>
<evidence type="ECO:0000259" key="6">
    <source>
        <dbReference type="Pfam" id="PF00551"/>
    </source>
</evidence>
<evidence type="ECO:0000256" key="4">
    <source>
        <dbReference type="ARBA" id="ARBA00022917"/>
    </source>
</evidence>
<evidence type="ECO:0000256" key="2">
    <source>
        <dbReference type="ARBA" id="ARBA00012261"/>
    </source>
</evidence>
<dbReference type="PANTHER" id="PTHR11138">
    <property type="entry name" value="METHIONYL-TRNA FORMYLTRANSFERASE"/>
    <property type="match status" value="1"/>
</dbReference>
<comment type="caution">
    <text evidence="8">The sequence shown here is derived from an EMBL/GenBank/DDBJ whole genome shotgun (WGS) entry which is preliminary data.</text>
</comment>
<dbReference type="CDD" id="cd08704">
    <property type="entry name" value="Met_tRNA_FMT_C"/>
    <property type="match status" value="1"/>
</dbReference>
<dbReference type="InterPro" id="IPR011034">
    <property type="entry name" value="Formyl_transferase-like_C_sf"/>
</dbReference>
<dbReference type="InterPro" id="IPR041711">
    <property type="entry name" value="Met-tRNA-FMT_N"/>
</dbReference>
<accession>A0A847S999</accession>
<dbReference type="HAMAP" id="MF_00182">
    <property type="entry name" value="Formyl_trans"/>
    <property type="match status" value="1"/>
</dbReference>
<dbReference type="SUPFAM" id="SSF53328">
    <property type="entry name" value="Formyltransferase"/>
    <property type="match status" value="1"/>
</dbReference>
<organism evidence="8 9">
    <name type="scientific">Leeia aquatica</name>
    <dbReference type="NCBI Taxonomy" id="2725557"/>
    <lineage>
        <taxon>Bacteria</taxon>
        <taxon>Pseudomonadati</taxon>
        <taxon>Pseudomonadota</taxon>
        <taxon>Betaproteobacteria</taxon>
        <taxon>Neisseriales</taxon>
        <taxon>Leeiaceae</taxon>
        <taxon>Leeia</taxon>
    </lineage>
</organism>
<dbReference type="InterPro" id="IPR002376">
    <property type="entry name" value="Formyl_transf_N"/>
</dbReference>
<evidence type="ECO:0000256" key="3">
    <source>
        <dbReference type="ARBA" id="ARBA00022679"/>
    </source>
</evidence>
<feature type="domain" description="Formyl transferase C-terminal" evidence="7">
    <location>
        <begin position="203"/>
        <end position="299"/>
    </location>
</feature>
<dbReference type="GO" id="GO:0005829">
    <property type="term" value="C:cytosol"/>
    <property type="evidence" value="ECO:0007669"/>
    <property type="project" value="TreeGrafter"/>
</dbReference>
<dbReference type="InterPro" id="IPR005793">
    <property type="entry name" value="Formyl_trans_C"/>
</dbReference>
<dbReference type="InterPro" id="IPR036477">
    <property type="entry name" value="Formyl_transf_N_sf"/>
</dbReference>
<name>A0A847S999_9NEIS</name>
<dbReference type="InterPro" id="IPR044135">
    <property type="entry name" value="Met-tRNA-FMT_C"/>
</dbReference>
<keyword evidence="9" id="KW-1185">Reference proteome</keyword>
<proteinExistence type="inferred from homology"/>
<evidence type="ECO:0000313" key="9">
    <source>
        <dbReference type="Proteomes" id="UP000587991"/>
    </source>
</evidence>
<dbReference type="InterPro" id="IPR001555">
    <property type="entry name" value="GART_AS"/>
</dbReference>
<reference evidence="8 9" key="1">
    <citation type="submission" date="2020-04" db="EMBL/GenBank/DDBJ databases">
        <title>Draft genome of Leeia sp. IMCC25680.</title>
        <authorList>
            <person name="Song J."/>
            <person name="Cho J.-C."/>
        </authorList>
    </citation>
    <scope>NUCLEOTIDE SEQUENCE [LARGE SCALE GENOMIC DNA]</scope>
    <source>
        <strain evidence="8 9">IMCC25680</strain>
    </source>
</reference>
<dbReference type="PANTHER" id="PTHR11138:SF5">
    <property type="entry name" value="METHIONYL-TRNA FORMYLTRANSFERASE, MITOCHONDRIAL"/>
    <property type="match status" value="1"/>
</dbReference>
<dbReference type="CDD" id="cd08646">
    <property type="entry name" value="FMT_core_Met-tRNA-FMT_N"/>
    <property type="match status" value="1"/>
</dbReference>
<sequence length="307" mass="32893">MRVIFAGTPVFAERALQALVTAGFDIPVVLTQPDRPAGRGMKLTPSPVKQCALAHGLPVWQPTTLRDAEVQHALRELQADVMVVAAYGLILPQGVLDIPRYGCLNIHASLLPRWRGAAPIHRAIEAGDAETGITIMQMEAGLDTGPMLSVHRCAILPEDTTGSLHDRLAEMGAQAIVADLPRWVAGQLAAVPQPAEGVNYASKIDKTEAELLWQRPASELARRIRAFHPAPGCWTRHQGEVLKVWAATEAGALNLPAGQLHRDEAGHLMVACGEGSLRLLEVQRAGGKRQPAAQWVQGLADGVTLGL</sequence>
<dbReference type="NCBIfam" id="TIGR00460">
    <property type="entry name" value="fmt"/>
    <property type="match status" value="1"/>
</dbReference>
<evidence type="ECO:0000259" key="7">
    <source>
        <dbReference type="Pfam" id="PF02911"/>
    </source>
</evidence>
<dbReference type="GO" id="GO:0004479">
    <property type="term" value="F:methionyl-tRNA formyltransferase activity"/>
    <property type="evidence" value="ECO:0007669"/>
    <property type="project" value="UniProtKB-UniRule"/>
</dbReference>
<comment type="catalytic activity">
    <reaction evidence="5">
        <text>L-methionyl-tRNA(fMet) + (6R)-10-formyltetrahydrofolate = N-formyl-L-methionyl-tRNA(fMet) + (6S)-5,6,7,8-tetrahydrofolate + H(+)</text>
        <dbReference type="Rhea" id="RHEA:24380"/>
        <dbReference type="Rhea" id="RHEA-COMP:9952"/>
        <dbReference type="Rhea" id="RHEA-COMP:9953"/>
        <dbReference type="ChEBI" id="CHEBI:15378"/>
        <dbReference type="ChEBI" id="CHEBI:57453"/>
        <dbReference type="ChEBI" id="CHEBI:78530"/>
        <dbReference type="ChEBI" id="CHEBI:78844"/>
        <dbReference type="ChEBI" id="CHEBI:195366"/>
        <dbReference type="EC" id="2.1.2.9"/>
    </reaction>
</comment>
<protein>
    <recommendedName>
        <fullName evidence="2 5">Methionyl-tRNA formyltransferase</fullName>
        <ecNumber evidence="2 5">2.1.2.9</ecNumber>
    </recommendedName>
</protein>
<dbReference type="SUPFAM" id="SSF50486">
    <property type="entry name" value="FMT C-terminal domain-like"/>
    <property type="match status" value="1"/>
</dbReference>
<dbReference type="RefSeq" id="WP_168878245.1">
    <property type="nucleotide sequence ID" value="NZ_JABAIM010000004.1"/>
</dbReference>
<dbReference type="InterPro" id="IPR005794">
    <property type="entry name" value="Fmt"/>
</dbReference>
<dbReference type="PROSITE" id="PS00373">
    <property type="entry name" value="GART"/>
    <property type="match status" value="1"/>
</dbReference>
<evidence type="ECO:0000256" key="1">
    <source>
        <dbReference type="ARBA" id="ARBA00010699"/>
    </source>
</evidence>
<keyword evidence="4 5" id="KW-0648">Protein biosynthesis</keyword>
<gene>
    <name evidence="5" type="primary">fmt</name>
    <name evidence="8" type="ORF">HF682_15510</name>
</gene>
<dbReference type="FunFam" id="3.40.50.12230:FF:000001">
    <property type="entry name" value="Methionyl-tRNA formyltransferase"/>
    <property type="match status" value="1"/>
</dbReference>
<evidence type="ECO:0000313" key="8">
    <source>
        <dbReference type="EMBL" id="NLR76574.1"/>
    </source>
</evidence>
<feature type="binding site" evidence="5">
    <location>
        <begin position="109"/>
        <end position="112"/>
    </location>
    <ligand>
        <name>(6S)-5,6,7,8-tetrahydrofolate</name>
        <dbReference type="ChEBI" id="CHEBI:57453"/>
    </ligand>
</feature>
<comment type="similarity">
    <text evidence="1 5">Belongs to the Fmt family.</text>
</comment>
<feature type="domain" description="Formyl transferase N-terminal" evidence="6">
    <location>
        <begin position="1"/>
        <end position="178"/>
    </location>
</feature>
<dbReference type="Pfam" id="PF02911">
    <property type="entry name" value="Formyl_trans_C"/>
    <property type="match status" value="1"/>
</dbReference>
<dbReference type="Proteomes" id="UP000587991">
    <property type="component" value="Unassembled WGS sequence"/>
</dbReference>
<dbReference type="EMBL" id="JABAIM010000004">
    <property type="protein sequence ID" value="NLR76574.1"/>
    <property type="molecule type" value="Genomic_DNA"/>
</dbReference>